<dbReference type="InterPro" id="IPR027417">
    <property type="entry name" value="P-loop_NTPase"/>
</dbReference>
<dbReference type="PANTHER" id="PTHR40396:SF1">
    <property type="entry name" value="ATPASE AAA-TYPE CORE DOMAIN-CONTAINING PROTEIN"/>
    <property type="match status" value="1"/>
</dbReference>
<accession>A0ABQ5JER4</accession>
<feature type="domain" description="ATPase AAA-type core" evidence="1">
    <location>
        <begin position="49"/>
        <end position="351"/>
    </location>
</feature>
<dbReference type="Gene3D" id="3.40.50.300">
    <property type="entry name" value="P-loop containing nucleotide triphosphate hydrolases"/>
    <property type="match status" value="1"/>
</dbReference>
<dbReference type="SUPFAM" id="SSF52540">
    <property type="entry name" value="P-loop containing nucleoside triphosphate hydrolases"/>
    <property type="match status" value="1"/>
</dbReference>
<protein>
    <submittedName>
        <fullName evidence="2">Abortive infection protein</fullName>
    </submittedName>
</protein>
<dbReference type="PANTHER" id="PTHR40396">
    <property type="entry name" value="ATPASE-LIKE PROTEIN"/>
    <property type="match status" value="1"/>
</dbReference>
<dbReference type="RefSeq" id="WP_244054197.1">
    <property type="nucleotide sequence ID" value="NZ_BQXH01000002.1"/>
</dbReference>
<comment type="caution">
    <text evidence="2">The sequence shown here is derived from an EMBL/GenBank/DDBJ whole genome shotgun (WGS) entry which is preliminary data.</text>
</comment>
<dbReference type="Proteomes" id="UP001055149">
    <property type="component" value="Unassembled WGS sequence"/>
</dbReference>
<sequence length="439" mass="50307">MLIDFSVTNFASFKEEALLSAETGERLSRFKNTNTLKENNYSLLKNLLIFGPNGSGKTNLLVALRRMQMMVLHDPATVTERLAYQPYLFAIDSQTTPTHFKVTFNHQAETFTYEFAYTAQEICYEKLTRVKKTTARIYFERSYQDFLILPQELKNVAQHTKENSLLLYTAQNANDPYAKSVLRWFAEDLIFVSTIQPERHDELIQLIDRPPVKTELLAFLKFADIHITDIKTAKFAPTQSTSAFNLNESQLNSTRPTYQILTVHQIYNSLGEVFSTTELPLTHESRGTQKVFWIALFIIFAQLNGSGKTLLFDEFDDSLHFELSNALIKIFNSKNNLNQFILTTHELQLLDCPVRVDQLYLVEKDFSGCSDLKSIFDFQDSRKTTRSGISLMKKYLAGNFGSIPNIDAAQMLAALNNQENKNGQKIAWSPTKEKHCHIL</sequence>
<keyword evidence="3" id="KW-1185">Reference proteome</keyword>
<evidence type="ECO:0000313" key="3">
    <source>
        <dbReference type="Proteomes" id="UP001055149"/>
    </source>
</evidence>
<evidence type="ECO:0000313" key="2">
    <source>
        <dbReference type="EMBL" id="GKS80543.1"/>
    </source>
</evidence>
<dbReference type="Pfam" id="PF13304">
    <property type="entry name" value="AAA_21"/>
    <property type="match status" value="1"/>
</dbReference>
<gene>
    <name evidence="2" type="ORF">LPAF129_02280</name>
</gene>
<proteinExistence type="predicted"/>
<dbReference type="InterPro" id="IPR003959">
    <property type="entry name" value="ATPase_AAA_core"/>
</dbReference>
<evidence type="ECO:0000259" key="1">
    <source>
        <dbReference type="Pfam" id="PF13304"/>
    </source>
</evidence>
<reference evidence="2" key="1">
    <citation type="journal article" date="2022" name="Int. J. Syst. Evol. Microbiol.">
        <title>A novel species of lactic acid bacteria, Ligilactobacillus pabuli sp. nov., isolated from alfalfa silage.</title>
        <authorList>
            <person name="Tohno M."/>
            <person name="Tanizawa Y."/>
            <person name="Sawada H."/>
            <person name="Sakamoto M."/>
            <person name="Ohkuma M."/>
            <person name="Kobayashi H."/>
        </authorList>
    </citation>
    <scope>NUCLEOTIDE SEQUENCE</scope>
    <source>
        <strain evidence="2">AF129</strain>
    </source>
</reference>
<dbReference type="EMBL" id="BQXH01000002">
    <property type="protein sequence ID" value="GKS80543.1"/>
    <property type="molecule type" value="Genomic_DNA"/>
</dbReference>
<name>A0ABQ5JER4_9LACO</name>
<organism evidence="2 3">
    <name type="scientific">Ligilactobacillus pabuli</name>
    <dbReference type="NCBI Taxonomy" id="2886039"/>
    <lineage>
        <taxon>Bacteria</taxon>
        <taxon>Bacillati</taxon>
        <taxon>Bacillota</taxon>
        <taxon>Bacilli</taxon>
        <taxon>Lactobacillales</taxon>
        <taxon>Lactobacillaceae</taxon>
        <taxon>Ligilactobacillus</taxon>
    </lineage>
</organism>